<gene>
    <name evidence="1" type="primary">aroQ</name>
    <name evidence="1" type="ORF">RV045_12985</name>
</gene>
<name>A0ACC6P518_9BURK</name>
<evidence type="ECO:0000313" key="1">
    <source>
        <dbReference type="EMBL" id="MEJ7139334.1"/>
    </source>
</evidence>
<dbReference type="EMBL" id="JAWDIE010000024">
    <property type="protein sequence ID" value="MEJ7139334.1"/>
    <property type="molecule type" value="Genomic_DNA"/>
</dbReference>
<dbReference type="Proteomes" id="UP001364695">
    <property type="component" value="Unassembled WGS sequence"/>
</dbReference>
<evidence type="ECO:0000313" key="2">
    <source>
        <dbReference type="Proteomes" id="UP001364695"/>
    </source>
</evidence>
<keyword evidence="2" id="KW-1185">Reference proteome</keyword>
<dbReference type="EC" id="5.4.99.5" evidence="1"/>
<protein>
    <submittedName>
        <fullName evidence="1">Gamma subclass chorismate mutase AroQ</fullName>
        <ecNumber evidence="1">5.4.99.5</ecNumber>
    </submittedName>
</protein>
<accession>A0ACC6P518</accession>
<organism evidence="1 2">
    <name type="scientific">Amphibiibacter pelophylacis</name>
    <dbReference type="NCBI Taxonomy" id="1799477"/>
    <lineage>
        <taxon>Bacteria</taxon>
        <taxon>Pseudomonadati</taxon>
        <taxon>Pseudomonadota</taxon>
        <taxon>Betaproteobacteria</taxon>
        <taxon>Burkholderiales</taxon>
        <taxon>Sphaerotilaceae</taxon>
        <taxon>Amphibiibacter</taxon>
    </lineage>
</organism>
<proteinExistence type="predicted"/>
<comment type="caution">
    <text evidence="1">The sequence shown here is derived from an EMBL/GenBank/DDBJ whole genome shotgun (WGS) entry which is preliminary data.</text>
</comment>
<keyword evidence="1" id="KW-0413">Isomerase</keyword>
<sequence>MIRRTSLAGALALALLLPALAQADVLDDVVARGVLRVGTTGDYKPFSFSNPVTQRFEGMDIDLAADLAQSLGVRLELVPTTWGKLMPDLQAGRFDIGMGGVSINLARQRQAQFSLPYLVDGKTPITLCSSKERFQTLAQINQPSTRLIVNPGGTNEKFARANLPQASLTVYPDNVSIFTQIVDGKADLMVTDAIETRLQEKLHPELCAIHPDRPFDYSEKAYVLPNDWRWKNYVDQWLHLQIATGSLKTMQARWVDWPWLQRAPQGDLQQLVALVNERLKVIEDVARSKWNSHGAIEDAERERSMLASLQADAARLKLAPERVQRFFEDQIEAAKTLERERIAQWQAQSQPPFTLVQDLKTDVRPRLDAINQLLLQALARVDQAPAPDASQLQVALKAQLLPRWGQAGQIATAHLSR</sequence>
<reference evidence="1" key="1">
    <citation type="submission" date="2023-10" db="EMBL/GenBank/DDBJ databases">
        <title>Amphibacter perezi, gen. nov., sp. nov. a novel taxa of the family Comamonadaceae, class Betaproteobacteria isolated from the skin microbiota of Pelophylax perezi from different populations.</title>
        <authorList>
            <person name="Costa S."/>
            <person name="Proenca D.N."/>
            <person name="Lopes I."/>
            <person name="Morais P.V."/>
        </authorList>
    </citation>
    <scope>NUCLEOTIDE SEQUENCE</scope>
    <source>
        <strain evidence="1">SL12-8</strain>
    </source>
</reference>